<name>A0A0J9VTR8_FUSO4</name>
<organism evidence="1 2">
    <name type="scientific">Fusarium oxysporum f. sp. lycopersici (strain 4287 / CBS 123668 / FGSC 9935 / NRRL 34936)</name>
    <name type="common">Fusarium vascular wilt of tomato</name>
    <dbReference type="NCBI Taxonomy" id="426428"/>
    <lineage>
        <taxon>Eukaryota</taxon>
        <taxon>Fungi</taxon>
        <taxon>Dikarya</taxon>
        <taxon>Ascomycota</taxon>
        <taxon>Pezizomycotina</taxon>
        <taxon>Sordariomycetes</taxon>
        <taxon>Hypocreomycetidae</taxon>
        <taxon>Hypocreales</taxon>
        <taxon>Nectriaceae</taxon>
        <taxon>Fusarium</taxon>
        <taxon>Fusarium oxysporum species complex</taxon>
    </lineage>
</organism>
<dbReference type="RefSeq" id="XP_018252258.1">
    <property type="nucleotide sequence ID" value="XM_018401423.1"/>
</dbReference>
<proteinExistence type="predicted"/>
<dbReference type="KEGG" id="fox:FOXG_21080"/>
<gene>
    <name evidence="1" type="ORF">FOXG_21080</name>
</gene>
<evidence type="ECO:0000313" key="2">
    <source>
        <dbReference type="Proteomes" id="UP000009097"/>
    </source>
</evidence>
<evidence type="ECO:0000313" key="1">
    <source>
        <dbReference type="EMBL" id="KNB14213.1"/>
    </source>
</evidence>
<accession>A0A0J9VTR8</accession>
<dbReference type="VEuPathDB" id="FungiDB:FOXG_21080"/>
<sequence length="40" mass="4567">MGQLGLGTETEILEMVSDWLIDMVLDDLAGRYVIDLERQQ</sequence>
<dbReference type="Proteomes" id="UP000009097">
    <property type="component" value="Unassembled WGS sequence"/>
</dbReference>
<dbReference type="AlphaFoldDB" id="A0A0J9VTR8"/>
<dbReference type="EMBL" id="DS231714">
    <property type="protein sequence ID" value="KNB14213.1"/>
    <property type="molecule type" value="Genomic_DNA"/>
</dbReference>
<reference evidence="1" key="1">
    <citation type="submission" date="2007-04" db="EMBL/GenBank/DDBJ databases">
        <authorList>
            <consortium name="The Broad Institute Genome Sequencing Platform"/>
            <person name="Birren B."/>
            <person name="Lander E."/>
            <person name="Galagan J."/>
            <person name="Nusbaum C."/>
            <person name="Devon K."/>
            <person name="Ma L.-J."/>
            <person name="Jaffe D."/>
            <person name="Butler J."/>
            <person name="Alvarez P."/>
            <person name="Gnerre S."/>
            <person name="Grabherr M."/>
            <person name="Kleber M."/>
            <person name="Mauceli E."/>
            <person name="Brockman W."/>
            <person name="MacCallum I.A."/>
            <person name="Young S."/>
            <person name="LaButti K."/>
            <person name="DeCaprio D."/>
            <person name="Crawford M."/>
            <person name="Koehrsen M."/>
            <person name="Engels R."/>
            <person name="Montgomery P."/>
            <person name="Pearson M."/>
            <person name="Howarth C."/>
            <person name="Larson L."/>
            <person name="White J."/>
            <person name="O'Leary S."/>
            <person name="Kodira C."/>
            <person name="Zeng Q."/>
            <person name="Yandava C."/>
            <person name="Alvarado L."/>
            <person name="Kistler C."/>
            <person name="Shim W.-B."/>
            <person name="Kang S."/>
            <person name="Woloshuk C."/>
        </authorList>
    </citation>
    <scope>NUCLEOTIDE SEQUENCE</scope>
    <source>
        <strain evidence="1">4287</strain>
    </source>
</reference>
<reference evidence="1" key="2">
    <citation type="journal article" date="2010" name="Nature">
        <title>Comparative genomics reveals mobile pathogenicity chromosomes in Fusarium.</title>
        <authorList>
            <person name="Ma L.J."/>
            <person name="van der Does H.C."/>
            <person name="Borkovich K.A."/>
            <person name="Coleman J.J."/>
            <person name="Daboussi M.J."/>
            <person name="Di Pietro A."/>
            <person name="Dufresne M."/>
            <person name="Freitag M."/>
            <person name="Grabherr M."/>
            <person name="Henrissat B."/>
            <person name="Houterman P.M."/>
            <person name="Kang S."/>
            <person name="Shim W.B."/>
            <person name="Woloshuk C."/>
            <person name="Xie X."/>
            <person name="Xu J.R."/>
            <person name="Antoniw J."/>
            <person name="Baker S.E."/>
            <person name="Bluhm B.H."/>
            <person name="Breakspear A."/>
            <person name="Brown D.W."/>
            <person name="Butchko R.A."/>
            <person name="Chapman S."/>
            <person name="Coulson R."/>
            <person name="Coutinho P.M."/>
            <person name="Danchin E.G."/>
            <person name="Diener A."/>
            <person name="Gale L.R."/>
            <person name="Gardiner D.M."/>
            <person name="Goff S."/>
            <person name="Hammond-Kosack K.E."/>
            <person name="Hilburn K."/>
            <person name="Hua-Van A."/>
            <person name="Jonkers W."/>
            <person name="Kazan K."/>
            <person name="Kodira C.D."/>
            <person name="Koehrsen M."/>
            <person name="Kumar L."/>
            <person name="Lee Y.H."/>
            <person name="Li L."/>
            <person name="Manners J.M."/>
            <person name="Miranda-Saavedra D."/>
            <person name="Mukherjee M."/>
            <person name="Park G."/>
            <person name="Park J."/>
            <person name="Park S.Y."/>
            <person name="Proctor R.H."/>
            <person name="Regev A."/>
            <person name="Ruiz-Roldan M.C."/>
            <person name="Sain D."/>
            <person name="Sakthikumar S."/>
            <person name="Sykes S."/>
            <person name="Schwartz D.C."/>
            <person name="Turgeon B.G."/>
            <person name="Wapinski I."/>
            <person name="Yoder O."/>
            <person name="Young S."/>
            <person name="Zeng Q."/>
            <person name="Zhou S."/>
            <person name="Galagan J."/>
            <person name="Cuomo C.A."/>
            <person name="Kistler H.C."/>
            <person name="Rep M."/>
        </authorList>
    </citation>
    <scope>NUCLEOTIDE SEQUENCE [LARGE SCALE GENOMIC DNA]</scope>
    <source>
        <strain evidence="1">4287</strain>
    </source>
</reference>
<dbReference type="GeneID" id="28961786"/>
<protein>
    <submittedName>
        <fullName evidence="1">Uncharacterized protein</fullName>
    </submittedName>
</protein>